<dbReference type="HOGENOM" id="CLU_343570_0_0_1"/>
<comment type="caution">
    <text evidence="2">The sequence shown here is derived from an EMBL/GenBank/DDBJ whole genome shotgun (WGS) entry which is preliminary data.</text>
</comment>
<gene>
    <name evidence="2" type="primary">Mo02099</name>
    <name evidence="2" type="ORF">E5Q_02099</name>
</gene>
<accession>G7DXY5</accession>
<dbReference type="OrthoDB" id="2561733at2759"/>
<evidence type="ECO:0000313" key="2">
    <source>
        <dbReference type="EMBL" id="GAA95445.1"/>
    </source>
</evidence>
<feature type="region of interest" description="Disordered" evidence="1">
    <location>
        <begin position="16"/>
        <end position="39"/>
    </location>
</feature>
<dbReference type="Proteomes" id="UP000009131">
    <property type="component" value="Unassembled WGS sequence"/>
</dbReference>
<dbReference type="EMBL" id="BABT02000062">
    <property type="protein sequence ID" value="GAA95445.1"/>
    <property type="molecule type" value="Genomic_DNA"/>
</dbReference>
<dbReference type="RefSeq" id="XP_014569962.1">
    <property type="nucleotide sequence ID" value="XM_014714476.1"/>
</dbReference>
<dbReference type="AlphaFoldDB" id="G7DXY5"/>
<dbReference type="OMA" id="ECAQFRI"/>
<dbReference type="Gene3D" id="2.60.40.640">
    <property type="match status" value="1"/>
</dbReference>
<organism evidence="2 3">
    <name type="scientific">Mixia osmundae (strain CBS 9802 / IAM 14324 / JCM 22182 / KY 12970)</name>
    <dbReference type="NCBI Taxonomy" id="764103"/>
    <lineage>
        <taxon>Eukaryota</taxon>
        <taxon>Fungi</taxon>
        <taxon>Dikarya</taxon>
        <taxon>Basidiomycota</taxon>
        <taxon>Pucciniomycotina</taxon>
        <taxon>Mixiomycetes</taxon>
        <taxon>Mixiales</taxon>
        <taxon>Mixiaceae</taxon>
        <taxon>Mixia</taxon>
    </lineage>
</organism>
<evidence type="ECO:0000313" key="3">
    <source>
        <dbReference type="Proteomes" id="UP000009131"/>
    </source>
</evidence>
<evidence type="ECO:0000256" key="1">
    <source>
        <dbReference type="SAM" id="MobiDB-lite"/>
    </source>
</evidence>
<reference evidence="2 3" key="2">
    <citation type="journal article" date="2012" name="Open Biol.">
        <title>Characteristics of nucleosomes and linker DNA regions on the genome of the basidiomycete Mixia osmundae revealed by mono- and dinucleosome mapping.</title>
        <authorList>
            <person name="Nishida H."/>
            <person name="Kondo S."/>
            <person name="Matsumoto T."/>
            <person name="Suzuki Y."/>
            <person name="Yoshikawa H."/>
            <person name="Taylor T.D."/>
            <person name="Sugiyama J."/>
        </authorList>
    </citation>
    <scope>NUCLEOTIDE SEQUENCE [LARGE SCALE GENOMIC DNA]</scope>
    <source>
        <strain evidence="3">CBS 9802 / IAM 14324 / JCM 22182 / KY 12970</strain>
    </source>
</reference>
<sequence length="824" mass="89603">MSALNHHQVALDALNGRRSSMTGGHLLPSPPDSPARCSDELADDSIEAMSTPLKHQSSGFDCSEIYQRDDGDSELTEEMRQALSDRDARRAIKHRRHRQAVVVSSPPLQPWNDEPVASACPWSKTDDNVLPGTGQTATVAPFKSESTSTFINSRGVGLGLTFTSSSTVQSWTDRSEEEESSCPPAFFPNQRVSFSPVLQVRERLGLPIASSEAAAESAPREEVSKMILGVTGVVEALEPCATTGVSRVTNARVVADFTTDVSGGLAIWQRDAAAVLSARQKQKQREQADARRRAVLADEPEASDIVREPSRSDIASARALDDGSLPSGKYVLPLSMRIPDHNRLPPSFESAHFRLRYSMSIALISNRKQNNKPRVIKQYDIPFHVLPSTSPSGPPCIMPTRFAESVGESRHIGILSTLSSAFRGMALSPRLNSTETSEAHINTETSTPARAAGAASHHTIIPYLPTSSFSPSAQASVPLSLRIDSSTAATGQDLYIRASIVKRIYVRDSSKSPDDEIRHWADHIDVTSAQMEDHILSRCLKSEETLVSRFGVIPWHLREHQSAQITIEGLALPLTREDSNSSWTHGYSTALSLRPEAMRNTNGSDDTTTWFAPSLRNPQLNNKTCARHLFCASRFFVCIEVGFAHDLTRTLEQLNIPVAKAGRFSKPVFDDCNSVYNRPFGAALPRRSSLETMLSSSLDLDLSGRLLSSQSSLPRRSLSQTAAASGPVEAELLHKPRLPLVLPGLKHLEVGISVGSVAEPSLNCFEVLPRRQTYDPALGSQDESGVSAADISPSASVQESDKAWICAPPPYIQALRSAPAYLSA</sequence>
<reference evidence="2 3" key="1">
    <citation type="journal article" date="2011" name="J. Gen. Appl. Microbiol.">
        <title>Draft genome sequencing of the enigmatic basidiomycete Mixia osmundae.</title>
        <authorList>
            <person name="Nishida H."/>
            <person name="Nagatsuka Y."/>
            <person name="Sugiyama J."/>
        </authorList>
    </citation>
    <scope>NUCLEOTIDE SEQUENCE [LARGE SCALE GENOMIC DNA]</scope>
    <source>
        <strain evidence="3">CBS 9802 / IAM 14324 / JCM 22182 / KY 12970</strain>
    </source>
</reference>
<feature type="region of interest" description="Disordered" evidence="1">
    <location>
        <begin position="94"/>
        <end position="113"/>
    </location>
</feature>
<protein>
    <submittedName>
        <fullName evidence="2">Uncharacterized protein</fullName>
    </submittedName>
</protein>
<proteinExistence type="predicted"/>
<dbReference type="eggNOG" id="ENOG502RXWV">
    <property type="taxonomic scope" value="Eukaryota"/>
</dbReference>
<name>G7DXY5_MIXOS</name>
<dbReference type="InParanoid" id="G7DXY5"/>
<dbReference type="InterPro" id="IPR014752">
    <property type="entry name" value="Arrestin-like_C"/>
</dbReference>
<keyword evidence="3" id="KW-1185">Reference proteome</keyword>